<dbReference type="GO" id="GO:0046983">
    <property type="term" value="F:protein dimerization activity"/>
    <property type="evidence" value="ECO:0007669"/>
    <property type="project" value="InterPro"/>
</dbReference>
<dbReference type="OrthoDB" id="988630at2759"/>
<reference evidence="4" key="1">
    <citation type="journal article" date="2020" name="Ecol. Evol.">
        <title>Genome structure and content of the rice root-knot nematode (Meloidogyne graminicola).</title>
        <authorList>
            <person name="Phan N.T."/>
            <person name="Danchin E.G.J."/>
            <person name="Klopp C."/>
            <person name="Perfus-Barbeoch L."/>
            <person name="Kozlowski D.K."/>
            <person name="Koutsovoulos G.D."/>
            <person name="Lopez-Roques C."/>
            <person name="Bouchez O."/>
            <person name="Zahm M."/>
            <person name="Besnard G."/>
            <person name="Bellafiore S."/>
        </authorList>
    </citation>
    <scope>NUCLEOTIDE SEQUENCE</scope>
    <source>
        <strain evidence="4">VN-18</strain>
    </source>
</reference>
<feature type="coiled-coil region" evidence="1">
    <location>
        <begin position="70"/>
        <end position="97"/>
    </location>
</feature>
<evidence type="ECO:0000313" key="5">
    <source>
        <dbReference type="Proteomes" id="UP000605970"/>
    </source>
</evidence>
<feature type="compositionally biased region" description="Polar residues" evidence="2">
    <location>
        <begin position="151"/>
        <end position="160"/>
    </location>
</feature>
<dbReference type="SUPFAM" id="SSF47459">
    <property type="entry name" value="HLH, helix-loop-helix DNA-binding domain"/>
    <property type="match status" value="1"/>
</dbReference>
<organism evidence="4 5">
    <name type="scientific">Meloidogyne graminicola</name>
    <dbReference type="NCBI Taxonomy" id="189291"/>
    <lineage>
        <taxon>Eukaryota</taxon>
        <taxon>Metazoa</taxon>
        <taxon>Ecdysozoa</taxon>
        <taxon>Nematoda</taxon>
        <taxon>Chromadorea</taxon>
        <taxon>Rhabditida</taxon>
        <taxon>Tylenchina</taxon>
        <taxon>Tylenchomorpha</taxon>
        <taxon>Tylenchoidea</taxon>
        <taxon>Meloidogynidae</taxon>
        <taxon>Meloidogyninae</taxon>
        <taxon>Meloidogyne</taxon>
    </lineage>
</organism>
<keyword evidence="3" id="KW-0732">Signal</keyword>
<evidence type="ECO:0000256" key="3">
    <source>
        <dbReference type="SAM" id="SignalP"/>
    </source>
</evidence>
<dbReference type="AlphaFoldDB" id="A0A8S9ZUG2"/>
<dbReference type="Proteomes" id="UP000605970">
    <property type="component" value="Unassembled WGS sequence"/>
</dbReference>
<feature type="region of interest" description="Disordered" evidence="2">
    <location>
        <begin position="137"/>
        <end position="160"/>
    </location>
</feature>
<dbReference type="EMBL" id="JABEBT010000026">
    <property type="protein sequence ID" value="KAF7636838.1"/>
    <property type="molecule type" value="Genomic_DNA"/>
</dbReference>
<gene>
    <name evidence="4" type="ORF">Mgra_00003783</name>
</gene>
<proteinExistence type="predicted"/>
<evidence type="ECO:0000256" key="1">
    <source>
        <dbReference type="SAM" id="Coils"/>
    </source>
</evidence>
<evidence type="ECO:0000313" key="4">
    <source>
        <dbReference type="EMBL" id="KAF7636838.1"/>
    </source>
</evidence>
<keyword evidence="5" id="KW-1185">Reference proteome</keyword>
<evidence type="ECO:0000256" key="2">
    <source>
        <dbReference type="SAM" id="MobiDB-lite"/>
    </source>
</evidence>
<accession>A0A8S9ZUG2</accession>
<protein>
    <recommendedName>
        <fullName evidence="6">BHLH domain-containing protein</fullName>
    </recommendedName>
</protein>
<keyword evidence="1" id="KW-0175">Coiled coil</keyword>
<evidence type="ECO:0008006" key="6">
    <source>
        <dbReference type="Google" id="ProtNLM"/>
    </source>
</evidence>
<name>A0A8S9ZUG2_9BILA</name>
<feature type="chain" id="PRO_5035879107" description="BHLH domain-containing protein" evidence="3">
    <location>
        <begin position="26"/>
        <end position="160"/>
    </location>
</feature>
<feature type="signal peptide" evidence="3">
    <location>
        <begin position="1"/>
        <end position="25"/>
    </location>
</feature>
<sequence length="160" mass="18384">MISFKHSFLFASILMVILCQINVLASNSGPQRNRRQQRVNRNDQRRTVEDLINGLRAVVPSSSRTTESLLDDTNNYIRNLQHQVNTLSDRFGNLTDEEWQEVYSIIGNQDLNGNTRNTQIQQIMQTAQERANNAQLPANPQNRANTRNQHRGPNNNLNDE</sequence>
<dbReference type="InterPro" id="IPR036638">
    <property type="entry name" value="HLH_DNA-bd_sf"/>
</dbReference>
<comment type="caution">
    <text evidence="4">The sequence shown here is derived from an EMBL/GenBank/DDBJ whole genome shotgun (WGS) entry which is preliminary data.</text>
</comment>